<organism evidence="2 3">
    <name type="scientific">Curvularia kusanoi</name>
    <name type="common">Cochliobolus kusanoi</name>
    <dbReference type="NCBI Taxonomy" id="90978"/>
    <lineage>
        <taxon>Eukaryota</taxon>
        <taxon>Fungi</taxon>
        <taxon>Dikarya</taxon>
        <taxon>Ascomycota</taxon>
        <taxon>Pezizomycotina</taxon>
        <taxon>Dothideomycetes</taxon>
        <taxon>Pleosporomycetidae</taxon>
        <taxon>Pleosporales</taxon>
        <taxon>Pleosporineae</taxon>
        <taxon>Pleosporaceae</taxon>
        <taxon>Curvularia</taxon>
    </lineage>
</organism>
<keyword evidence="1" id="KW-0812">Transmembrane</keyword>
<gene>
    <name evidence="2" type="ORF">E8E13_005088</name>
</gene>
<sequence length="415" mass="45735">MIDGDVFMRSHRYSISKSEADGQKSRTAEGQYYITTVPTVLSAALLAYNNSQVPSSQRYDLDALNANWTLHTWQPLVLSACAEPDPQTGLVYYVKDDGSRSLLPNATGLINGTEKYWVEGNINFGPNTKSAYRPVWIPSPEGSSSVVGIFADDHVVAGGNIVTGVAVCTVSSFWWKSLTTMTVTSMGTMVEADLVQTREAMADEDLKPINFSLEDMLSHSGDSLRGAGNIREVDTWGNPGLLGMTFALALSTLHSTVRDAPQVARIIAANPPLNNTKQADRQDLTFFKIEELVQGYSYGSTDTSILLSLAVIILYCAITLTYMFYLIATGHTSTAWSSATEFVMLALQSQPADDVKNVSVGIDTMNTFRRSVGIRVKEEIDEYSERIEQKLELVFADEKDVQRRGLRKVVWNEAY</sequence>
<keyword evidence="1" id="KW-0472">Membrane</keyword>
<dbReference type="AlphaFoldDB" id="A0A9P4TAE4"/>
<proteinExistence type="predicted"/>
<reference evidence="2" key="1">
    <citation type="submission" date="2019-04" db="EMBL/GenBank/DDBJ databases">
        <title>Sequencing of skin fungus with MAO and IRED activity.</title>
        <authorList>
            <person name="Marsaioli A.J."/>
            <person name="Bonatto J.M.C."/>
            <person name="Reis Junior O."/>
        </authorList>
    </citation>
    <scope>NUCLEOTIDE SEQUENCE</scope>
    <source>
        <strain evidence="2">30M1</strain>
    </source>
</reference>
<keyword evidence="1" id="KW-1133">Transmembrane helix</keyword>
<feature type="transmembrane region" description="Helical" evidence="1">
    <location>
        <begin position="305"/>
        <end position="328"/>
    </location>
</feature>
<name>A0A9P4TAE4_CURKU</name>
<keyword evidence="3" id="KW-1185">Reference proteome</keyword>
<dbReference type="OrthoDB" id="5342924at2759"/>
<protein>
    <submittedName>
        <fullName evidence="2">Uncharacterized protein</fullName>
    </submittedName>
</protein>
<evidence type="ECO:0000256" key="1">
    <source>
        <dbReference type="SAM" id="Phobius"/>
    </source>
</evidence>
<accession>A0A9P4TAE4</accession>
<dbReference type="Proteomes" id="UP000801428">
    <property type="component" value="Unassembled WGS sequence"/>
</dbReference>
<evidence type="ECO:0000313" key="3">
    <source>
        <dbReference type="Proteomes" id="UP000801428"/>
    </source>
</evidence>
<comment type="caution">
    <text evidence="2">The sequence shown here is derived from an EMBL/GenBank/DDBJ whole genome shotgun (WGS) entry which is preliminary data.</text>
</comment>
<dbReference type="EMBL" id="SWKU01000019">
    <property type="protein sequence ID" value="KAF2998541.1"/>
    <property type="molecule type" value="Genomic_DNA"/>
</dbReference>
<evidence type="ECO:0000313" key="2">
    <source>
        <dbReference type="EMBL" id="KAF2998541.1"/>
    </source>
</evidence>